<protein>
    <submittedName>
        <fullName evidence="1">Uncharacterized protein</fullName>
    </submittedName>
</protein>
<gene>
    <name evidence="1" type="ORF">ABZP26_14860</name>
</gene>
<dbReference type="AlphaFoldDB" id="A0AB39AP71"/>
<proteinExistence type="predicted"/>
<dbReference type="RefSeq" id="WP_128583662.1">
    <property type="nucleotide sequence ID" value="NZ_CP162514.1"/>
</dbReference>
<accession>A0AB39AP71</accession>
<name>A0AB39AP71_9GAMM</name>
<sequence>MAKSKIISITGVTSNEAKQQFENLKKMVLPEMLLDRLNSDTLKQDNKLKTALESFFSGIELLNLLGHRVKKLKVNKELFPDNEQSMLKEVDNELKIMAKTLTASYTSKEKQFSDALTSALLIGYHTGAHDMRVNLERHANKGFQKNVLDPQKGGKTKTEKITPLRDIIKEMASFLYENNSIGKFSKESATAAIFQLLYQFNLTNKALECFSTFSNNEIKEQFVRRQIKHIQKSSSLRQPSVNKLVEVLKSEYKPTKIKKKLKII</sequence>
<evidence type="ECO:0000313" key="1">
    <source>
        <dbReference type="EMBL" id="XDH87321.1"/>
    </source>
</evidence>
<organism evidence="1">
    <name type="scientific">Pseudoalteromonas sp. SD03</name>
    <dbReference type="NCBI Taxonomy" id="3231719"/>
    <lineage>
        <taxon>Bacteria</taxon>
        <taxon>Pseudomonadati</taxon>
        <taxon>Pseudomonadota</taxon>
        <taxon>Gammaproteobacteria</taxon>
        <taxon>Alteromonadales</taxon>
        <taxon>Pseudoalteromonadaceae</taxon>
        <taxon>Pseudoalteromonas</taxon>
    </lineage>
</organism>
<reference evidence="1" key="1">
    <citation type="submission" date="2024-07" db="EMBL/GenBank/DDBJ databases">
        <authorList>
            <person name="Jiang Y."/>
            <person name="Qin Q."/>
        </authorList>
    </citation>
    <scope>NUCLEOTIDE SEQUENCE</scope>
    <source>
        <strain evidence="1">SD03</strain>
    </source>
</reference>
<dbReference type="EMBL" id="CP162514">
    <property type="protein sequence ID" value="XDH87321.1"/>
    <property type="molecule type" value="Genomic_DNA"/>
</dbReference>